<evidence type="ECO:0000313" key="13">
    <source>
        <dbReference type="Proteomes" id="UP001628193"/>
    </source>
</evidence>
<dbReference type="InterPro" id="IPR006691">
    <property type="entry name" value="GyrA/parC_rep"/>
</dbReference>
<dbReference type="SMART" id="SM00434">
    <property type="entry name" value="TOP4c"/>
    <property type="match status" value="1"/>
</dbReference>
<comment type="catalytic activity">
    <reaction evidence="1 8 9">
        <text>ATP-dependent breakage, passage and rejoining of double-stranded DNA.</text>
        <dbReference type="EC" id="5.6.2.2"/>
    </reaction>
</comment>
<dbReference type="Gene3D" id="1.10.268.10">
    <property type="entry name" value="Topoisomerase, domain 3"/>
    <property type="match status" value="1"/>
</dbReference>
<keyword evidence="3 8" id="KW-0547">Nucleotide-binding</keyword>
<evidence type="ECO:0000256" key="10">
    <source>
        <dbReference type="SAM" id="MobiDB-lite"/>
    </source>
</evidence>
<evidence type="ECO:0000256" key="1">
    <source>
        <dbReference type="ARBA" id="ARBA00000185"/>
    </source>
</evidence>
<keyword evidence="7 8" id="KW-0413">Isomerase</keyword>
<dbReference type="PROSITE" id="PS52040">
    <property type="entry name" value="TOPO_IIA"/>
    <property type="match status" value="1"/>
</dbReference>
<proteinExistence type="inferred from homology"/>
<evidence type="ECO:0000256" key="3">
    <source>
        <dbReference type="ARBA" id="ARBA00022741"/>
    </source>
</evidence>
<dbReference type="InterPro" id="IPR005743">
    <property type="entry name" value="GyrA"/>
</dbReference>
<comment type="caution">
    <text evidence="12">The sequence shown here is derived from an EMBL/GenBank/DDBJ whole genome shotgun (WGS) entry which is preliminary data.</text>
</comment>
<comment type="miscellaneous">
    <text evidence="8">Few gyrases are as efficient as E.coli at forming negative supercoils. Not all organisms have 2 type II topoisomerases; in organisms with a single type II topoisomerase this enzyme also has to decatenate newly replicated chromosomes.</text>
</comment>
<sequence length="917" mass="100278">MDSETTTVDPNLSKRVPVNLEDEMRRSYLDYAMSVIVGRALPDVRDGLKPVHRRVLYAMSELGNEWNRAYKKSARVVGDVIGKYHPHGDVAVYDTIVRMAQEFSMRHPLVDGQGNFGSVDGDSPAAMRYTEVRMTRLAGELLADIDKETVDFGPNYDGSLTEPRILPCKFPNLLVSGSSGIAVGMATNIPPHNLGEVVDATCALIDNPELTNRGLMTFVPGPDFPTGGSIHGRAGIVSAYETGRGSIVLRAKTHVETKKDGREAIIIDELPFQVNKAKLVEFIADLVREKKIDGISDLRDESDRQGMRVVIETKRDASTEVLLNQLYKHTAMQTTFGVNAVALVHGQPQTLSLKSILEEFINHRRQVVTRRTLFDLAKAQARGHILEGLSVALANIDRIIELIRNAPNPQTAKERLVAEVWARGPVEAMLARALEAGMVASPQFVEGGYRLSPEQAQAILDMRLHRLTGLEQDKIHQEFEETLTEIARLNAILASDQALLTVIKDELTRIKEMFANARRTEIVEDLGEFCAEDLIPEEEMVVTVSHSGYVKRQPAVDYRSQRRGGKGKSATGVRDEDFISQLFVASTHDPILCFTDKGRVFRLKVHELPLASRAARGRPIINLLALEGGEKLAQILPAPVARDQWDNWHLLFATAKGLIKKTALSAYANIRASGIRAVDLQEGDDLVGVALLPVLQEDIDAEAVAAGEGDEDGTTPVEVEPVVEPVAEEEPEESGETRPGRILLYSSSGKAARFRTGQVRLMGRVARGVRGMRLRGEDRVIALNVLTNEPDCQILAITENGFGKRTEAERFPTKGRGSQGVIGMLIDERNGPVVASLVVSPGDQIMVITDQGTVLRTPVESVRQTGRNARGVKVLDVSSSGERVVSVARIAEAEEDAVVTASEDGESDGMPMDEGGA</sequence>
<protein>
    <recommendedName>
        <fullName evidence="8">DNA gyrase subunit A</fullName>
        <ecNumber evidence="8">5.6.2.2</ecNumber>
    </recommendedName>
</protein>
<dbReference type="NCBIfam" id="NF004044">
    <property type="entry name" value="PRK05561.1"/>
    <property type="match status" value="1"/>
</dbReference>
<evidence type="ECO:0000256" key="2">
    <source>
        <dbReference type="ARBA" id="ARBA00008263"/>
    </source>
</evidence>
<evidence type="ECO:0000256" key="7">
    <source>
        <dbReference type="ARBA" id="ARBA00023235"/>
    </source>
</evidence>
<evidence type="ECO:0000256" key="9">
    <source>
        <dbReference type="PROSITE-ProRule" id="PRU01384"/>
    </source>
</evidence>
<dbReference type="Proteomes" id="UP001628193">
    <property type="component" value="Unassembled WGS sequence"/>
</dbReference>
<evidence type="ECO:0000256" key="8">
    <source>
        <dbReference type="HAMAP-Rule" id="MF_01897"/>
    </source>
</evidence>
<dbReference type="InterPro" id="IPR013760">
    <property type="entry name" value="Topo_IIA-like_dom_sf"/>
</dbReference>
<comment type="subcellular location">
    <subcellularLocation>
        <location evidence="8">Cytoplasm</location>
    </subcellularLocation>
</comment>
<dbReference type="EC" id="5.6.2.2" evidence="8"/>
<organism evidence="12 13">
    <name type="scientific">Candidatus Magnetaquiglobus chichijimensis</name>
    <dbReference type="NCBI Taxonomy" id="3141448"/>
    <lineage>
        <taxon>Bacteria</taxon>
        <taxon>Pseudomonadati</taxon>
        <taxon>Pseudomonadota</taxon>
        <taxon>Magnetococcia</taxon>
        <taxon>Magnetococcales</taxon>
        <taxon>Candidatus Magnetaquicoccaceae</taxon>
        <taxon>Candidatus Magnetaquiglobus</taxon>
    </lineage>
</organism>
<keyword evidence="8" id="KW-0963">Cytoplasm</keyword>
<comment type="function">
    <text evidence="8">A type II topoisomerase that negatively supercoils closed circular double-stranded (ds) DNA in an ATP-dependent manner to modulate DNA topology and maintain chromosomes in an underwound state. Negative supercoiling favors strand separation, and DNA replication, transcription, recombination and repair, all of which involve strand separation. Also able to catalyze the interconversion of other topological isomers of dsDNA rings, including catenanes and knotted rings. Type II topoisomerases break and join 2 DNA strands simultaneously in an ATP-dependent manner.</text>
</comment>
<dbReference type="CDD" id="cd00187">
    <property type="entry name" value="TOP4c"/>
    <property type="match status" value="1"/>
</dbReference>
<keyword evidence="5 8" id="KW-0799">Topoisomerase</keyword>
<dbReference type="NCBIfam" id="TIGR01063">
    <property type="entry name" value="gyrA"/>
    <property type="match status" value="1"/>
</dbReference>
<reference evidence="12 13" key="2">
    <citation type="submission" date="2024-09" db="EMBL/GenBank/DDBJ databases">
        <title>Draft genome sequence of Candidatus Magnetaquicoccaceae bacterium FCR-1.</title>
        <authorList>
            <person name="Shimoshige H."/>
            <person name="Shimamura S."/>
            <person name="Taoka A."/>
            <person name="Kobayashi H."/>
            <person name="Maekawa T."/>
        </authorList>
    </citation>
    <scope>NUCLEOTIDE SEQUENCE [LARGE SCALE GENOMIC DNA]</scope>
    <source>
        <strain evidence="12 13">FCR-1</strain>
    </source>
</reference>
<keyword evidence="6 8" id="KW-0238">DNA-binding</keyword>
<feature type="short sequence motif" description="GyrA-box" evidence="8">
    <location>
        <begin position="561"/>
        <end position="567"/>
    </location>
</feature>
<accession>A0ABQ0CBP9</accession>
<dbReference type="InterPro" id="IPR035516">
    <property type="entry name" value="Gyrase/topoIV_suA_C"/>
</dbReference>
<evidence type="ECO:0000256" key="4">
    <source>
        <dbReference type="ARBA" id="ARBA00022840"/>
    </source>
</evidence>
<gene>
    <name evidence="8 12" type="primary">gyrA</name>
    <name evidence="12" type="ORF">SIID45300_02661</name>
</gene>
<dbReference type="Pfam" id="PF03989">
    <property type="entry name" value="DNA_gyraseA_C"/>
    <property type="match status" value="6"/>
</dbReference>
<comment type="similarity">
    <text evidence="2 8">Belongs to the type II topoisomerase GyrA/ParC subunit family.</text>
</comment>
<keyword evidence="13" id="KW-1185">Reference proteome</keyword>
<dbReference type="Gene3D" id="2.120.10.90">
    <property type="entry name" value="DNA gyrase/topoisomerase IV, subunit A, C-terminal"/>
    <property type="match status" value="1"/>
</dbReference>
<dbReference type="NCBIfam" id="NF004043">
    <property type="entry name" value="PRK05560.1"/>
    <property type="match status" value="1"/>
</dbReference>
<dbReference type="GO" id="GO:0003918">
    <property type="term" value="F:DNA topoisomerase type II (double strand cut, ATP-hydrolyzing) activity"/>
    <property type="evidence" value="ECO:0007669"/>
    <property type="project" value="UniProtKB-EC"/>
</dbReference>
<dbReference type="Gene3D" id="3.90.199.10">
    <property type="entry name" value="Topoisomerase II, domain 5"/>
    <property type="match status" value="1"/>
</dbReference>
<dbReference type="SUPFAM" id="SSF101904">
    <property type="entry name" value="GyrA/ParC C-terminal domain-like"/>
    <property type="match status" value="2"/>
</dbReference>
<dbReference type="InterPro" id="IPR013757">
    <property type="entry name" value="Topo_IIA_A_a_sf"/>
</dbReference>
<dbReference type="Pfam" id="PF00521">
    <property type="entry name" value="DNA_topoisoIV"/>
    <property type="match status" value="1"/>
</dbReference>
<keyword evidence="4 8" id="KW-0067">ATP-binding</keyword>
<dbReference type="InterPro" id="IPR002205">
    <property type="entry name" value="Topo_IIA_dom_A"/>
</dbReference>
<dbReference type="InterPro" id="IPR013758">
    <property type="entry name" value="Topo_IIA_A/C_ab"/>
</dbReference>
<comment type="subunit">
    <text evidence="8">Heterotetramer, composed of two GyrA and two GyrB chains. In the heterotetramer, GyrA contains the active site tyrosine that forms a transient covalent intermediate with DNA, while GyrB binds cofactors and catalyzes ATP hydrolysis.</text>
</comment>
<dbReference type="SUPFAM" id="SSF56719">
    <property type="entry name" value="Type II DNA topoisomerase"/>
    <property type="match status" value="1"/>
</dbReference>
<reference evidence="12 13" key="1">
    <citation type="submission" date="2024-05" db="EMBL/GenBank/DDBJ databases">
        <authorList>
            <consortium name="Candidatus Magnetaquicoccaceae bacterium FCR-1 genome sequencing consortium"/>
            <person name="Shimoshige H."/>
            <person name="Shimamura S."/>
            <person name="Taoka A."/>
            <person name="Kobayashi H."/>
            <person name="Maekawa T."/>
        </authorList>
    </citation>
    <scope>NUCLEOTIDE SEQUENCE [LARGE SCALE GENOMIC DNA]</scope>
    <source>
        <strain evidence="12 13">FCR-1</strain>
    </source>
</reference>
<evidence type="ECO:0000256" key="5">
    <source>
        <dbReference type="ARBA" id="ARBA00023029"/>
    </source>
</evidence>
<feature type="domain" description="Topo IIA-type catalytic" evidence="11">
    <location>
        <begin position="41"/>
        <end position="534"/>
    </location>
</feature>
<feature type="active site" description="O-(5'-phospho-DNA)-tyrosine intermediate" evidence="8 9">
    <location>
        <position position="129"/>
    </location>
</feature>
<evidence type="ECO:0000256" key="6">
    <source>
        <dbReference type="ARBA" id="ARBA00023125"/>
    </source>
</evidence>
<dbReference type="HAMAP" id="MF_01897">
    <property type="entry name" value="GyrA"/>
    <property type="match status" value="1"/>
</dbReference>
<feature type="compositionally biased region" description="Acidic residues" evidence="10">
    <location>
        <begin position="898"/>
        <end position="907"/>
    </location>
</feature>
<dbReference type="EMBL" id="BAAFGK010000004">
    <property type="protein sequence ID" value="GAB0058314.1"/>
    <property type="molecule type" value="Genomic_DNA"/>
</dbReference>
<dbReference type="Gene3D" id="3.30.1360.40">
    <property type="match status" value="1"/>
</dbReference>
<evidence type="ECO:0000313" key="12">
    <source>
        <dbReference type="EMBL" id="GAB0058314.1"/>
    </source>
</evidence>
<dbReference type="RefSeq" id="WP_420905991.1">
    <property type="nucleotide sequence ID" value="NZ_BAAFGK010000004.1"/>
</dbReference>
<dbReference type="InterPro" id="IPR050220">
    <property type="entry name" value="Type_II_DNA_Topoisomerases"/>
</dbReference>
<name>A0ABQ0CBP9_9PROT</name>
<dbReference type="PANTHER" id="PTHR43493">
    <property type="entry name" value="DNA GYRASE/TOPOISOMERASE SUBUNIT A"/>
    <property type="match status" value="1"/>
</dbReference>
<feature type="region of interest" description="Disordered" evidence="10">
    <location>
        <begin position="898"/>
        <end position="917"/>
    </location>
</feature>
<evidence type="ECO:0000259" key="11">
    <source>
        <dbReference type="PROSITE" id="PS52040"/>
    </source>
</evidence>
<dbReference type="PANTHER" id="PTHR43493:SF5">
    <property type="entry name" value="DNA GYRASE SUBUNIT A, CHLOROPLASTIC_MITOCHONDRIAL"/>
    <property type="match status" value="1"/>
</dbReference>